<dbReference type="SUPFAM" id="SSF109755">
    <property type="entry name" value="PhoU-like"/>
    <property type="match status" value="1"/>
</dbReference>
<dbReference type="NCBIfam" id="TIGR02135">
    <property type="entry name" value="phoU_full"/>
    <property type="match status" value="1"/>
</dbReference>
<evidence type="ECO:0000256" key="1">
    <source>
        <dbReference type="ARBA" id="ARBA00004496"/>
    </source>
</evidence>
<evidence type="ECO:0000256" key="8">
    <source>
        <dbReference type="PIRNR" id="PIRNR003107"/>
    </source>
</evidence>
<sequence>MTEHTHKQFDTELEKIRTGVLQMGGLVETQVANALEGLKTGNTALLERVIDGDHRINLLEVEIDEECNQIIAKRQPAAVDLRLVMTVIKAIADLERIGDEAKKIAKAGKRLHSGDHTFSMRVDLSHATGLVLDMLRSALDSFARADVSNWTAITKQDEDVDASFKGTMRQLITFMMEDPRTISSSLEVLFIAKAIERIGDHAKNVAEYVVFLVQGRDVRYAKSVAAEAGNTKA</sequence>
<evidence type="ECO:0000256" key="7">
    <source>
        <dbReference type="ARBA" id="ARBA00056181"/>
    </source>
</evidence>
<comment type="subcellular location">
    <subcellularLocation>
        <location evidence="1 8">Cytoplasm</location>
    </subcellularLocation>
</comment>
<dbReference type="Gene3D" id="1.20.58.220">
    <property type="entry name" value="Phosphate transport system protein phou homolog 2, domain 2"/>
    <property type="match status" value="1"/>
</dbReference>
<dbReference type="KEGG" id="acom:CEW83_20660"/>
<evidence type="ECO:0000256" key="2">
    <source>
        <dbReference type="ARBA" id="ARBA00008107"/>
    </source>
</evidence>
<dbReference type="InterPro" id="IPR028366">
    <property type="entry name" value="PhoU"/>
</dbReference>
<evidence type="ECO:0000259" key="9">
    <source>
        <dbReference type="Pfam" id="PF01895"/>
    </source>
</evidence>
<dbReference type="PANTHER" id="PTHR42930">
    <property type="entry name" value="PHOSPHATE-SPECIFIC TRANSPORT SYSTEM ACCESSORY PROTEIN PHOU"/>
    <property type="match status" value="1"/>
</dbReference>
<dbReference type="GO" id="GO:0005737">
    <property type="term" value="C:cytoplasm"/>
    <property type="evidence" value="ECO:0007669"/>
    <property type="project" value="UniProtKB-SubCell"/>
</dbReference>
<dbReference type="FunFam" id="1.20.58.220:FF:000004">
    <property type="entry name" value="Phosphate-specific transport system accessory protein PhoU"/>
    <property type="match status" value="1"/>
</dbReference>
<dbReference type="GO" id="GO:0006817">
    <property type="term" value="P:phosphate ion transport"/>
    <property type="evidence" value="ECO:0007669"/>
    <property type="project" value="UniProtKB-KW"/>
</dbReference>
<evidence type="ECO:0000256" key="3">
    <source>
        <dbReference type="ARBA" id="ARBA00011738"/>
    </source>
</evidence>
<feature type="domain" description="PhoU" evidence="9">
    <location>
        <begin position="21"/>
        <end position="106"/>
    </location>
</feature>
<dbReference type="RefSeq" id="WP_108951046.1">
    <property type="nucleotide sequence ID" value="NZ_CP022187.1"/>
</dbReference>
<dbReference type="Pfam" id="PF01895">
    <property type="entry name" value="PhoU"/>
    <property type="match status" value="2"/>
</dbReference>
<accession>A0A2U8GV49</accession>
<keyword evidence="11" id="KW-1185">Reference proteome</keyword>
<evidence type="ECO:0000256" key="4">
    <source>
        <dbReference type="ARBA" id="ARBA00022448"/>
    </source>
</evidence>
<feature type="domain" description="PhoU" evidence="9">
    <location>
        <begin position="127"/>
        <end position="209"/>
    </location>
</feature>
<dbReference type="InterPro" id="IPR026022">
    <property type="entry name" value="PhoU_dom"/>
</dbReference>
<protein>
    <recommendedName>
        <fullName evidence="8">Phosphate-specific transport system accessory protein PhoU</fullName>
    </recommendedName>
</protein>
<keyword evidence="4 8" id="KW-0813">Transport</keyword>
<dbReference type="EMBL" id="CP022187">
    <property type="protein sequence ID" value="AWI77348.1"/>
    <property type="molecule type" value="Genomic_DNA"/>
</dbReference>
<gene>
    <name evidence="10" type="primary">phoU</name>
    <name evidence="10" type="ORF">CEW83_20660</name>
</gene>
<dbReference type="GO" id="GO:0030643">
    <property type="term" value="P:intracellular phosphate ion homeostasis"/>
    <property type="evidence" value="ECO:0007669"/>
    <property type="project" value="InterPro"/>
</dbReference>
<organism evidence="10 11">
    <name type="scientific">Parazoarcus communis</name>
    <dbReference type="NCBI Taxonomy" id="41977"/>
    <lineage>
        <taxon>Bacteria</taxon>
        <taxon>Pseudomonadati</taxon>
        <taxon>Pseudomonadota</taxon>
        <taxon>Betaproteobacteria</taxon>
        <taxon>Rhodocyclales</taxon>
        <taxon>Zoogloeaceae</taxon>
        <taxon>Parazoarcus</taxon>
    </lineage>
</organism>
<evidence type="ECO:0000313" key="11">
    <source>
        <dbReference type="Proteomes" id="UP000244930"/>
    </source>
</evidence>
<evidence type="ECO:0000313" key="10">
    <source>
        <dbReference type="EMBL" id="AWI77348.1"/>
    </source>
</evidence>
<keyword evidence="5 8" id="KW-0963">Cytoplasm</keyword>
<comment type="function">
    <text evidence="7 8">Plays a role in the regulation of phosphate uptake.</text>
</comment>
<reference evidence="10 11" key="1">
    <citation type="submission" date="2017-06" db="EMBL/GenBank/DDBJ databases">
        <title>Azoarcus.</title>
        <authorList>
            <person name="Woo J.-H."/>
            <person name="Kim H.-S."/>
        </authorList>
    </citation>
    <scope>NUCLEOTIDE SEQUENCE [LARGE SCALE GENOMIC DNA]</scope>
    <source>
        <strain evidence="10 11">TSPY31</strain>
    </source>
</reference>
<comment type="subunit">
    <text evidence="3 8">Homodimer.</text>
</comment>
<dbReference type="AlphaFoldDB" id="A0A2U8GV49"/>
<comment type="similarity">
    <text evidence="2 8">Belongs to the PhoU family.</text>
</comment>
<dbReference type="Proteomes" id="UP000244930">
    <property type="component" value="Chromosome"/>
</dbReference>
<dbReference type="PIRSF" id="PIRSF003107">
    <property type="entry name" value="PhoU"/>
    <property type="match status" value="1"/>
</dbReference>
<keyword evidence="6 8" id="KW-0592">Phosphate transport</keyword>
<evidence type="ECO:0000256" key="6">
    <source>
        <dbReference type="ARBA" id="ARBA00022592"/>
    </source>
</evidence>
<dbReference type="PANTHER" id="PTHR42930:SF3">
    <property type="entry name" value="PHOSPHATE-SPECIFIC TRANSPORT SYSTEM ACCESSORY PROTEIN PHOU"/>
    <property type="match status" value="1"/>
</dbReference>
<dbReference type="GO" id="GO:0045936">
    <property type="term" value="P:negative regulation of phosphate metabolic process"/>
    <property type="evidence" value="ECO:0007669"/>
    <property type="project" value="InterPro"/>
</dbReference>
<dbReference type="InterPro" id="IPR038078">
    <property type="entry name" value="PhoU-like_sf"/>
</dbReference>
<evidence type="ECO:0000256" key="5">
    <source>
        <dbReference type="ARBA" id="ARBA00022490"/>
    </source>
</evidence>
<proteinExistence type="inferred from homology"/>
<name>A0A2U8GV49_9RHOO</name>